<sequence length="199" mass="23266">MKTIFIKIKIFLITTCLISTIWSCKAQTNVINITEWCNNQTSETNGSLYLKDINNLYAPYLGTWKWTEGNREFTLTLLKQTKYHYNQGIDNYYEDRIVGYYTYKENGVELINTSNDDLADDYSLNVKFTFDCYSDLTGIIDDVFKNKRYLSWFEIISPTQIRFKGKEEEDGRIQKEGMPPPPVVYVGNSFPLDMVLTKQ</sequence>
<evidence type="ECO:0000259" key="2">
    <source>
        <dbReference type="Pfam" id="PF20448"/>
    </source>
</evidence>
<evidence type="ECO:0000313" key="4">
    <source>
        <dbReference type="Proteomes" id="UP000830454"/>
    </source>
</evidence>
<name>A0ABY4HSG0_9FLAO</name>
<organism evidence="3 4">
    <name type="scientific">Flavobacterium sediminilitoris</name>
    <dbReference type="NCBI Taxonomy" id="2024526"/>
    <lineage>
        <taxon>Bacteria</taxon>
        <taxon>Pseudomonadati</taxon>
        <taxon>Bacteroidota</taxon>
        <taxon>Flavobacteriia</taxon>
        <taxon>Flavobacteriales</taxon>
        <taxon>Flavobacteriaceae</taxon>
        <taxon>Flavobacterium</taxon>
    </lineage>
</organism>
<feature type="domain" description="DUF6705" evidence="2">
    <location>
        <begin position="11"/>
        <end position="199"/>
    </location>
</feature>
<dbReference type="Pfam" id="PF20448">
    <property type="entry name" value="DUF6705"/>
    <property type="match status" value="1"/>
</dbReference>
<feature type="signal peptide" evidence="1">
    <location>
        <begin position="1"/>
        <end position="26"/>
    </location>
</feature>
<protein>
    <recommendedName>
        <fullName evidence="2">DUF6705 domain-containing protein</fullName>
    </recommendedName>
</protein>
<proteinExistence type="predicted"/>
<feature type="chain" id="PRO_5047036516" description="DUF6705 domain-containing protein" evidence="1">
    <location>
        <begin position="27"/>
        <end position="199"/>
    </location>
</feature>
<dbReference type="InterPro" id="IPR046551">
    <property type="entry name" value="DUF6705"/>
</dbReference>
<dbReference type="RefSeq" id="WP_246918327.1">
    <property type="nucleotide sequence ID" value="NZ_CP090145.1"/>
</dbReference>
<evidence type="ECO:0000313" key="3">
    <source>
        <dbReference type="EMBL" id="UOX35122.1"/>
    </source>
</evidence>
<reference evidence="3" key="2">
    <citation type="submission" date="2022-04" db="EMBL/GenBank/DDBJ databases">
        <title>Complete Genome Sequence of Flavobacterium sediminilitoris YSM-43, Isolated from a Tidal Sediment.</title>
        <authorList>
            <person name="Lee P.A."/>
        </authorList>
    </citation>
    <scope>NUCLEOTIDE SEQUENCE</scope>
    <source>
        <strain evidence="3">YSM-43</strain>
    </source>
</reference>
<keyword evidence="4" id="KW-1185">Reference proteome</keyword>
<gene>
    <name evidence="3" type="ORF">LXD69_06310</name>
</gene>
<accession>A0ABY4HSG0</accession>
<evidence type="ECO:0000256" key="1">
    <source>
        <dbReference type="SAM" id="SignalP"/>
    </source>
</evidence>
<dbReference type="EMBL" id="CP090145">
    <property type="protein sequence ID" value="UOX35122.1"/>
    <property type="molecule type" value="Genomic_DNA"/>
</dbReference>
<keyword evidence="1" id="KW-0732">Signal</keyword>
<reference evidence="3" key="1">
    <citation type="submission" date="2021-12" db="EMBL/GenBank/DDBJ databases">
        <authorList>
            <person name="Cha I.-T."/>
            <person name="Lee K.-E."/>
            <person name="Park S.-J."/>
        </authorList>
    </citation>
    <scope>NUCLEOTIDE SEQUENCE</scope>
    <source>
        <strain evidence="3">YSM-43</strain>
    </source>
</reference>
<dbReference type="Proteomes" id="UP000830454">
    <property type="component" value="Chromosome"/>
</dbReference>